<feature type="transmembrane region" description="Helical" evidence="20">
    <location>
        <begin position="292"/>
        <end position="313"/>
    </location>
</feature>
<evidence type="ECO:0000256" key="14">
    <source>
        <dbReference type="ARBA" id="ARBA00052732"/>
    </source>
</evidence>
<dbReference type="AlphaFoldDB" id="V4A3Q9"/>
<evidence type="ECO:0000256" key="1">
    <source>
        <dbReference type="ARBA" id="ARBA00004424"/>
    </source>
</evidence>
<dbReference type="RefSeq" id="XP_009061450.1">
    <property type="nucleotide sequence ID" value="XM_009063202.1"/>
</dbReference>
<evidence type="ECO:0000256" key="11">
    <source>
        <dbReference type="ARBA" id="ARBA00051814"/>
    </source>
</evidence>
<feature type="transmembrane region" description="Helical" evidence="20">
    <location>
        <begin position="447"/>
        <end position="467"/>
    </location>
</feature>
<comment type="catalytic activity">
    <reaction evidence="11">
        <text>L-cystine(out) + L-arginine(in) = L-cystine(in) + L-arginine(out)</text>
        <dbReference type="Rhea" id="RHEA:71075"/>
        <dbReference type="ChEBI" id="CHEBI:32682"/>
        <dbReference type="ChEBI" id="CHEBI:35491"/>
    </reaction>
    <physiologicalReaction direction="left-to-right" evidence="11">
        <dbReference type="Rhea" id="RHEA:71076"/>
    </physiologicalReaction>
</comment>
<evidence type="ECO:0000313" key="21">
    <source>
        <dbReference type="EMBL" id="ESO87846.1"/>
    </source>
</evidence>
<feature type="transmembrane region" description="Helical" evidence="20">
    <location>
        <begin position="473"/>
        <end position="497"/>
    </location>
</feature>
<comment type="catalytic activity">
    <reaction evidence="18">
        <text>L-phenylalanine(out) + L-arginine(in) = L-phenylalanine(in) + L-arginine(out)</text>
        <dbReference type="Rhea" id="RHEA:71067"/>
        <dbReference type="ChEBI" id="CHEBI:32682"/>
        <dbReference type="ChEBI" id="CHEBI:58095"/>
    </reaction>
    <physiologicalReaction direction="left-to-right" evidence="18">
        <dbReference type="Rhea" id="RHEA:71068"/>
    </physiologicalReaction>
</comment>
<protein>
    <recommendedName>
        <fullName evidence="15">b(0,+)-type amino acid transporter 1</fullName>
    </recommendedName>
    <alternativeName>
        <fullName evidence="16">Glycoprotein-associated amino acid transporter b0,+AT1</fullName>
    </alternativeName>
    <alternativeName>
        <fullName evidence="17">Solute carrier family 7 member 9</fullName>
    </alternativeName>
</protein>
<comment type="catalytic activity">
    <reaction evidence="13">
        <text>L-cysteine(out) + L-arginine(in) = L-cysteine(in) + L-arginine(out)</text>
        <dbReference type="Rhea" id="RHEA:71071"/>
        <dbReference type="ChEBI" id="CHEBI:32682"/>
        <dbReference type="ChEBI" id="CHEBI:35235"/>
    </reaction>
    <physiologicalReaction direction="left-to-right" evidence="13">
        <dbReference type="Rhea" id="RHEA:71072"/>
    </physiologicalReaction>
</comment>
<name>V4A3Q9_LOTGI</name>
<comment type="similarity">
    <text evidence="2">Belongs to the amino acid-polyamine-organocation (APC) superfamily.</text>
</comment>
<keyword evidence="4" id="KW-1003">Cell membrane</keyword>
<evidence type="ECO:0000256" key="15">
    <source>
        <dbReference type="ARBA" id="ARBA00074336"/>
    </source>
</evidence>
<evidence type="ECO:0000256" key="10">
    <source>
        <dbReference type="ARBA" id="ARBA00051323"/>
    </source>
</evidence>
<dbReference type="PANTHER" id="PTHR11785">
    <property type="entry name" value="AMINO ACID TRANSPORTER"/>
    <property type="match status" value="1"/>
</dbReference>
<feature type="transmembrane region" description="Helical" evidence="20">
    <location>
        <begin position="391"/>
        <end position="411"/>
    </location>
</feature>
<evidence type="ECO:0000256" key="17">
    <source>
        <dbReference type="ARBA" id="ARBA00083296"/>
    </source>
</evidence>
<feature type="region of interest" description="Disordered" evidence="19">
    <location>
        <begin position="15"/>
        <end position="43"/>
    </location>
</feature>
<dbReference type="EMBL" id="KB202823">
    <property type="protein sequence ID" value="ESO87846.1"/>
    <property type="molecule type" value="Genomic_DNA"/>
</dbReference>
<dbReference type="OrthoDB" id="5982228at2759"/>
<comment type="catalytic activity">
    <reaction evidence="14">
        <text>L-leucine(out) + L-arginine(in) = L-leucine(in) + L-arginine(out)</text>
        <dbReference type="Rhea" id="RHEA:71059"/>
        <dbReference type="ChEBI" id="CHEBI:32682"/>
        <dbReference type="ChEBI" id="CHEBI:57427"/>
    </reaction>
    <physiologicalReaction direction="left-to-right" evidence="14">
        <dbReference type="Rhea" id="RHEA:71060"/>
    </physiologicalReaction>
</comment>
<feature type="compositionally biased region" description="Polar residues" evidence="19">
    <location>
        <begin position="32"/>
        <end position="43"/>
    </location>
</feature>
<comment type="subcellular location">
    <subcellularLocation>
        <location evidence="1">Apical cell membrane</location>
        <topology evidence="1">Multi-pass membrane protein</topology>
    </subcellularLocation>
</comment>
<feature type="transmembrane region" description="Helical" evidence="20">
    <location>
        <begin position="333"/>
        <end position="353"/>
    </location>
</feature>
<dbReference type="InterPro" id="IPR050598">
    <property type="entry name" value="AminoAcid_Transporter"/>
</dbReference>
<dbReference type="HOGENOM" id="CLU_007946_3_0_1"/>
<dbReference type="CTD" id="20249659"/>
<organism evidence="21 22">
    <name type="scientific">Lottia gigantea</name>
    <name type="common">Giant owl limpet</name>
    <dbReference type="NCBI Taxonomy" id="225164"/>
    <lineage>
        <taxon>Eukaryota</taxon>
        <taxon>Metazoa</taxon>
        <taxon>Spiralia</taxon>
        <taxon>Lophotrochozoa</taxon>
        <taxon>Mollusca</taxon>
        <taxon>Gastropoda</taxon>
        <taxon>Patellogastropoda</taxon>
        <taxon>Lottioidea</taxon>
        <taxon>Lottiidae</taxon>
        <taxon>Lottia</taxon>
    </lineage>
</organism>
<dbReference type="PIRSF" id="PIRSF006060">
    <property type="entry name" value="AA_transporter"/>
    <property type="match status" value="1"/>
</dbReference>
<evidence type="ECO:0000256" key="4">
    <source>
        <dbReference type="ARBA" id="ARBA00022475"/>
    </source>
</evidence>
<feature type="transmembrane region" description="Helical" evidence="20">
    <location>
        <begin position="417"/>
        <end position="435"/>
    </location>
</feature>
<evidence type="ECO:0000256" key="3">
    <source>
        <dbReference type="ARBA" id="ARBA00022448"/>
    </source>
</evidence>
<dbReference type="FunFam" id="1.20.1740.10:FF:000015">
    <property type="entry name" value="B(0,+)-type amino acid transporter 1"/>
    <property type="match status" value="1"/>
</dbReference>
<feature type="transmembrane region" description="Helical" evidence="20">
    <location>
        <begin position="187"/>
        <end position="205"/>
    </location>
</feature>
<keyword evidence="3" id="KW-0813">Transport</keyword>
<evidence type="ECO:0000256" key="12">
    <source>
        <dbReference type="ARBA" id="ARBA00051835"/>
    </source>
</evidence>
<dbReference type="Gene3D" id="1.20.1740.10">
    <property type="entry name" value="Amino acid/polyamine transporter I"/>
    <property type="match status" value="1"/>
</dbReference>
<gene>
    <name evidence="21" type="ORF">LOTGIDRAFT_234854</name>
</gene>
<evidence type="ECO:0000256" key="19">
    <source>
        <dbReference type="SAM" id="MobiDB-lite"/>
    </source>
</evidence>
<dbReference type="STRING" id="225164.V4A3Q9"/>
<feature type="transmembrane region" description="Helical" evidence="20">
    <location>
        <begin position="212"/>
        <end position="233"/>
    </location>
</feature>
<keyword evidence="5" id="KW-0597">Phosphoprotein</keyword>
<feature type="transmembrane region" description="Helical" evidence="20">
    <location>
        <begin position="96"/>
        <end position="118"/>
    </location>
</feature>
<proteinExistence type="inferred from homology"/>
<dbReference type="InterPro" id="IPR002293">
    <property type="entry name" value="AA/rel_permease1"/>
</dbReference>
<keyword evidence="9" id="KW-1015">Disulfide bond</keyword>
<dbReference type="KEGG" id="lgi:LOTGIDRAFT_234854"/>
<dbReference type="Pfam" id="PF13520">
    <property type="entry name" value="AA_permease_2"/>
    <property type="match status" value="1"/>
</dbReference>
<reference evidence="21 22" key="1">
    <citation type="journal article" date="2013" name="Nature">
        <title>Insights into bilaterian evolution from three spiralian genomes.</title>
        <authorList>
            <person name="Simakov O."/>
            <person name="Marletaz F."/>
            <person name="Cho S.J."/>
            <person name="Edsinger-Gonzales E."/>
            <person name="Havlak P."/>
            <person name="Hellsten U."/>
            <person name="Kuo D.H."/>
            <person name="Larsson T."/>
            <person name="Lv J."/>
            <person name="Arendt D."/>
            <person name="Savage R."/>
            <person name="Osoegawa K."/>
            <person name="de Jong P."/>
            <person name="Grimwood J."/>
            <person name="Chapman J.A."/>
            <person name="Shapiro H."/>
            <person name="Aerts A."/>
            <person name="Otillar R.P."/>
            <person name="Terry A.Y."/>
            <person name="Boore J.L."/>
            <person name="Grigoriev I.V."/>
            <person name="Lindberg D.R."/>
            <person name="Seaver E.C."/>
            <person name="Weisblat D.A."/>
            <person name="Putnam N.H."/>
            <person name="Rokhsar D.S."/>
        </authorList>
    </citation>
    <scope>NUCLEOTIDE SEQUENCE [LARGE SCALE GENOMIC DNA]</scope>
</reference>
<keyword evidence="22" id="KW-1185">Reference proteome</keyword>
<evidence type="ECO:0000256" key="8">
    <source>
        <dbReference type="ARBA" id="ARBA00023136"/>
    </source>
</evidence>
<evidence type="ECO:0000256" key="5">
    <source>
        <dbReference type="ARBA" id="ARBA00022553"/>
    </source>
</evidence>
<evidence type="ECO:0000256" key="2">
    <source>
        <dbReference type="ARBA" id="ARBA00009523"/>
    </source>
</evidence>
<keyword evidence="6 20" id="KW-0812">Transmembrane</keyword>
<dbReference type="PANTHER" id="PTHR11785:SF512">
    <property type="entry name" value="SOBREMESA, ISOFORM B"/>
    <property type="match status" value="1"/>
</dbReference>
<evidence type="ECO:0000256" key="9">
    <source>
        <dbReference type="ARBA" id="ARBA00023157"/>
    </source>
</evidence>
<dbReference type="Proteomes" id="UP000030746">
    <property type="component" value="Unassembled WGS sequence"/>
</dbReference>
<evidence type="ECO:0000313" key="22">
    <source>
        <dbReference type="Proteomes" id="UP000030746"/>
    </source>
</evidence>
<comment type="catalytic activity">
    <reaction evidence="12">
        <text>L-histidine(out) + L-arginine(in) = L-histidine(in) + L-arginine(out)</text>
        <dbReference type="Rhea" id="RHEA:71063"/>
        <dbReference type="ChEBI" id="CHEBI:32682"/>
        <dbReference type="ChEBI" id="CHEBI:57595"/>
    </reaction>
    <physiologicalReaction direction="left-to-right" evidence="12">
        <dbReference type="Rhea" id="RHEA:71064"/>
    </physiologicalReaction>
</comment>
<sequence length="522" mass="56598">MKDTITSSTKLFNSQNKAAMADSSEDARYRGPNSNNNGDTIKSNGFHNGDVVIQEEKVALKKRVGLVSGIALIVGTMIGSGIFISPKGVLDGTGSIGLSLIVWLGCGLISLFGALSYAELGTLITKSGAEFAYLFEAMGPIPAYMYSWTSVIVLKPSTVAVICLAFAEYVFEPIFDGCGPPELIKKLLAAAAILAVTMVNCYSVKLASRVQVFFTFTKLAALAMIIIGGFVMMGQGNTQNLDPKTTFQGTTSSASAIALAFYDGLWAYDGWNNLNYVTEELKNPYKDLPRSIIIALPLVTICYLLTNISYFSVMDKAELLASDAVAATWGARVLGVAAIIIPISVACSTFGAANGSCFTGGRLVYAAAREGHLPEILSYVHVRQLTPLPSLVFTSLIALIMIIPGDIFTLIDFFSFTAWLFYGATMAAVIILRFTRPHEHRPYKVPIVLPIFVLLCSIYLVLGPIIDNPQIELLYAFLFVISGLIFYVPFVHFKLVLPGMDTFTKYMQLILEVAPSKYLPPE</sequence>
<keyword evidence="7 20" id="KW-1133">Transmembrane helix</keyword>
<dbReference type="GO" id="GO:0016324">
    <property type="term" value="C:apical plasma membrane"/>
    <property type="evidence" value="ECO:0007669"/>
    <property type="project" value="UniProtKB-SubCell"/>
</dbReference>
<keyword evidence="8 20" id="KW-0472">Membrane</keyword>
<evidence type="ECO:0000256" key="20">
    <source>
        <dbReference type="SAM" id="Phobius"/>
    </source>
</evidence>
<accession>V4A3Q9</accession>
<evidence type="ECO:0000256" key="18">
    <source>
        <dbReference type="ARBA" id="ARBA00093193"/>
    </source>
</evidence>
<dbReference type="GeneID" id="20249659"/>
<dbReference type="OMA" id="LYMFVNI"/>
<feature type="transmembrane region" description="Helical" evidence="20">
    <location>
        <begin position="64"/>
        <end position="84"/>
    </location>
</feature>
<evidence type="ECO:0000256" key="13">
    <source>
        <dbReference type="ARBA" id="ARBA00052179"/>
    </source>
</evidence>
<evidence type="ECO:0000256" key="7">
    <source>
        <dbReference type="ARBA" id="ARBA00022989"/>
    </source>
</evidence>
<comment type="catalytic activity">
    <reaction evidence="10">
        <text>L-lysine(out) + L-arginine(in) = L-lysine(in) + L-arginine(out)</text>
        <dbReference type="Rhea" id="RHEA:70827"/>
        <dbReference type="ChEBI" id="CHEBI:32551"/>
        <dbReference type="ChEBI" id="CHEBI:32682"/>
    </reaction>
    <physiologicalReaction direction="left-to-right" evidence="10">
        <dbReference type="Rhea" id="RHEA:70828"/>
    </physiologicalReaction>
</comment>
<evidence type="ECO:0000256" key="6">
    <source>
        <dbReference type="ARBA" id="ARBA00022692"/>
    </source>
</evidence>
<dbReference type="GO" id="GO:0015179">
    <property type="term" value="F:L-amino acid transmembrane transporter activity"/>
    <property type="evidence" value="ECO:0007669"/>
    <property type="project" value="TreeGrafter"/>
</dbReference>
<evidence type="ECO:0000256" key="16">
    <source>
        <dbReference type="ARBA" id="ARBA00079910"/>
    </source>
</evidence>